<organism evidence="2 3">
    <name type="scientific">Anaeramoeba ignava</name>
    <name type="common">Anaerobic marine amoeba</name>
    <dbReference type="NCBI Taxonomy" id="1746090"/>
    <lineage>
        <taxon>Eukaryota</taxon>
        <taxon>Metamonada</taxon>
        <taxon>Anaeramoebidae</taxon>
        <taxon>Anaeramoeba</taxon>
    </lineage>
</organism>
<proteinExistence type="predicted"/>
<dbReference type="AlphaFoldDB" id="A0A9Q0LC25"/>
<dbReference type="PANTHER" id="PTHR22605">
    <property type="entry name" value="RZ-TYPE DOMAIN-CONTAINING PROTEIN"/>
    <property type="match status" value="1"/>
</dbReference>
<accession>A0A9Q0LC25</accession>
<dbReference type="GO" id="GO:0004842">
    <property type="term" value="F:ubiquitin-protein transferase activity"/>
    <property type="evidence" value="ECO:0007669"/>
    <property type="project" value="InterPro"/>
</dbReference>
<dbReference type="Pfam" id="PF12775">
    <property type="entry name" value="AAA_7"/>
    <property type="match status" value="1"/>
</dbReference>
<dbReference type="PANTHER" id="PTHR22605:SF1">
    <property type="entry name" value="RZ-TYPE DOMAIN-CONTAINING PROTEIN"/>
    <property type="match status" value="1"/>
</dbReference>
<dbReference type="SUPFAM" id="SSF52540">
    <property type="entry name" value="P-loop containing nucleoside triphosphate hydrolases"/>
    <property type="match status" value="1"/>
</dbReference>
<dbReference type="Gene3D" id="3.40.50.300">
    <property type="entry name" value="P-loop containing nucleotide triphosphate hydrolases"/>
    <property type="match status" value="1"/>
</dbReference>
<dbReference type="SMART" id="SM00382">
    <property type="entry name" value="AAA"/>
    <property type="match status" value="1"/>
</dbReference>
<feature type="domain" description="AAA+ ATPase" evidence="1">
    <location>
        <begin position="139"/>
        <end position="284"/>
    </location>
</feature>
<gene>
    <name evidence="2" type="ORF">M0811_12134</name>
</gene>
<dbReference type="EMBL" id="JAPDFW010000112">
    <property type="protein sequence ID" value="KAJ5068828.1"/>
    <property type="molecule type" value="Genomic_DNA"/>
</dbReference>
<keyword evidence="3" id="KW-1185">Reference proteome</keyword>
<comment type="caution">
    <text evidence="2">The sequence shown here is derived from an EMBL/GenBank/DDBJ whole genome shotgun (WGS) entry which is preliminary data.</text>
</comment>
<dbReference type="InterPro" id="IPR003593">
    <property type="entry name" value="AAA+_ATPase"/>
</dbReference>
<reference evidence="2" key="1">
    <citation type="submission" date="2022-10" db="EMBL/GenBank/DDBJ databases">
        <title>Novel sulphate-reducing endosymbionts in the free-living metamonad Anaeramoeba.</title>
        <authorList>
            <person name="Jerlstrom-Hultqvist J."/>
            <person name="Cepicka I."/>
            <person name="Gallot-Lavallee L."/>
            <person name="Salas-Leiva D."/>
            <person name="Curtis B.A."/>
            <person name="Zahonova K."/>
            <person name="Pipaliya S."/>
            <person name="Dacks J."/>
            <person name="Roger A.J."/>
        </authorList>
    </citation>
    <scope>NUCLEOTIDE SEQUENCE</scope>
    <source>
        <strain evidence="2">BMAN</strain>
    </source>
</reference>
<dbReference type="Proteomes" id="UP001149090">
    <property type="component" value="Unassembled WGS sequence"/>
</dbReference>
<protein>
    <recommendedName>
        <fullName evidence="1">AAA+ ATPase domain-containing protein</fullName>
    </recommendedName>
</protein>
<evidence type="ECO:0000313" key="2">
    <source>
        <dbReference type="EMBL" id="KAJ5068828.1"/>
    </source>
</evidence>
<dbReference type="OrthoDB" id="2423195at2759"/>
<evidence type="ECO:0000259" key="1">
    <source>
        <dbReference type="SMART" id="SM00382"/>
    </source>
</evidence>
<sequence>MMIEMVTKVNQRSFNWIQEVERNDFFPESIIEWKEKLPNYIITFFENQHQQSNIDSFKIFPKENIQENIKEFFSKTNLAFLDDNAIDIPEDNKKKVNYLLRIGKYFDRIKDIDTILETKYVITNDNFLKIILILKRLYSGLPVIIFGETGCGKTRLINYIFIDLFAKSKNTHILNINGGTTENDINKFIREKIQKTNNNNNNLEIAIFDEFNTASKKCISLIKQIIFERIFEGKQIPKQIQFIGIANPLRKQNKSNKNKNDEYLLDEGLIYEYDENTDELKRIRESIYRVHSIPDSFFDYIYDFGNLEENIEKEYLQQMIQKQFQDSWGFTEKEINKIIDIYKHLLFKSHHFTKDKSIDKKSSISLRDANRALEIWSFLMNFKLTINLFLNSKHQNYLQETKSEQEERKAKIIISIILSIFISYVCKFSKTKRKEFYEYILKEIENYIPEYLKTLEKGIDFPNNSEEFSKRINEYQQELFNKIDKDEKLKEKAIAPNEILIENLLLIFICIQNKIN</sequence>
<dbReference type="InterPro" id="IPR027417">
    <property type="entry name" value="P-loop_NTPase"/>
</dbReference>
<dbReference type="GO" id="GO:0016887">
    <property type="term" value="F:ATP hydrolysis activity"/>
    <property type="evidence" value="ECO:0007669"/>
    <property type="project" value="InterPro"/>
</dbReference>
<name>A0A9Q0LC25_ANAIG</name>
<evidence type="ECO:0000313" key="3">
    <source>
        <dbReference type="Proteomes" id="UP001149090"/>
    </source>
</evidence>
<dbReference type="InterPro" id="IPR031248">
    <property type="entry name" value="RNF213"/>
</dbReference>